<comment type="caution">
    <text evidence="1">The sequence shown here is derived from an EMBL/GenBank/DDBJ whole genome shotgun (WGS) entry which is preliminary data.</text>
</comment>
<name>A0A419VUM9_9BACT</name>
<dbReference type="AlphaFoldDB" id="A0A419VUM9"/>
<sequence length="52" mass="6543">MLNIRFKFFNNCNLLCLINEKMKTRFHFLRLQMYDIFIKFRMTITAPNKFNY</sequence>
<organism evidence="1 2">
    <name type="scientific">Mangrovibacterium diazotrophicum</name>
    <dbReference type="NCBI Taxonomy" id="1261403"/>
    <lineage>
        <taxon>Bacteria</taxon>
        <taxon>Pseudomonadati</taxon>
        <taxon>Bacteroidota</taxon>
        <taxon>Bacteroidia</taxon>
        <taxon>Marinilabiliales</taxon>
        <taxon>Prolixibacteraceae</taxon>
        <taxon>Mangrovibacterium</taxon>
    </lineage>
</organism>
<evidence type="ECO:0000313" key="2">
    <source>
        <dbReference type="Proteomes" id="UP000283387"/>
    </source>
</evidence>
<reference evidence="1 2" key="1">
    <citation type="submission" date="2018-09" db="EMBL/GenBank/DDBJ databases">
        <title>Genomic Encyclopedia of Archaeal and Bacterial Type Strains, Phase II (KMG-II): from individual species to whole genera.</title>
        <authorList>
            <person name="Goeker M."/>
        </authorList>
    </citation>
    <scope>NUCLEOTIDE SEQUENCE [LARGE SCALE GENOMIC DNA]</scope>
    <source>
        <strain evidence="1 2">DSM 27148</strain>
    </source>
</reference>
<evidence type="ECO:0000313" key="1">
    <source>
        <dbReference type="EMBL" id="RKD85185.1"/>
    </source>
</evidence>
<keyword evidence="2" id="KW-1185">Reference proteome</keyword>
<accession>A0A419VUM9</accession>
<gene>
    <name evidence="1" type="ORF">BC643_4704</name>
</gene>
<protein>
    <submittedName>
        <fullName evidence="1">Uncharacterized protein</fullName>
    </submittedName>
</protein>
<proteinExistence type="predicted"/>
<dbReference type="Proteomes" id="UP000283387">
    <property type="component" value="Unassembled WGS sequence"/>
</dbReference>
<dbReference type="EMBL" id="RAPN01000006">
    <property type="protein sequence ID" value="RKD85185.1"/>
    <property type="molecule type" value="Genomic_DNA"/>
</dbReference>